<dbReference type="Pfam" id="PF00752">
    <property type="entry name" value="XPG_N"/>
    <property type="match status" value="1"/>
</dbReference>
<dbReference type="PANTHER" id="PTHR15976">
    <property type="entry name" value="CONSTITUTIVE COACTIVATOR OF PEROXISOME PROLIFERATOR-ACTIVATED RECEPTOR GAMMA"/>
    <property type="match status" value="1"/>
</dbReference>
<accession>A0AAV2B8K0</accession>
<comment type="caution">
    <text evidence="3">The sequence shown here is derived from an EMBL/GenBank/DDBJ whole genome shotgun (WGS) entry which is preliminary data.</text>
</comment>
<dbReference type="SUPFAM" id="SSF88723">
    <property type="entry name" value="PIN domain-like"/>
    <property type="match status" value="1"/>
</dbReference>
<dbReference type="AlphaFoldDB" id="A0AAV2B8K0"/>
<dbReference type="InterPro" id="IPR006085">
    <property type="entry name" value="XPG_DNA_repair_N"/>
</dbReference>
<gene>
    <name evidence="3" type="ORF">LARSCL_LOCUS17682</name>
</gene>
<dbReference type="GO" id="GO:0004518">
    <property type="term" value="F:nuclease activity"/>
    <property type="evidence" value="ECO:0007669"/>
    <property type="project" value="InterPro"/>
</dbReference>
<comment type="similarity">
    <text evidence="1">Belongs to the constitutive coactivator of PPAR-gamma family.</text>
</comment>
<protein>
    <recommendedName>
        <fullName evidence="2">XPG N-terminal domain-containing protein</fullName>
    </recommendedName>
</protein>
<proteinExistence type="inferred from homology"/>
<evidence type="ECO:0000259" key="2">
    <source>
        <dbReference type="SMART" id="SM00485"/>
    </source>
</evidence>
<dbReference type="InterPro" id="IPR029060">
    <property type="entry name" value="PIN-like_dom_sf"/>
</dbReference>
<name>A0AAV2B8K0_9ARAC</name>
<dbReference type="InterPro" id="IPR026784">
    <property type="entry name" value="Coact_PPARg"/>
</dbReference>
<evidence type="ECO:0000313" key="3">
    <source>
        <dbReference type="EMBL" id="CAL1292477.1"/>
    </source>
</evidence>
<evidence type="ECO:0000313" key="4">
    <source>
        <dbReference type="Proteomes" id="UP001497382"/>
    </source>
</evidence>
<reference evidence="3 4" key="1">
    <citation type="submission" date="2024-04" db="EMBL/GenBank/DDBJ databases">
        <authorList>
            <person name="Rising A."/>
            <person name="Reimegard J."/>
            <person name="Sonavane S."/>
            <person name="Akerstrom W."/>
            <person name="Nylinder S."/>
            <person name="Hedman E."/>
            <person name="Kallberg Y."/>
        </authorList>
    </citation>
    <scope>NUCLEOTIDE SEQUENCE [LARGE SCALE GENOMIC DNA]</scope>
</reference>
<evidence type="ECO:0000256" key="1">
    <source>
        <dbReference type="ARBA" id="ARBA00009495"/>
    </source>
</evidence>
<dbReference type="PANTHER" id="PTHR15976:SF17">
    <property type="entry name" value="CONSTITUTIVE COACTIVATOR OF PEROXISOME PROLIFERATOR-ACTIVATED RECEPTOR GAMMA"/>
    <property type="match status" value="1"/>
</dbReference>
<sequence length="621" mass="72104">MGVKGLLSLIQKCPGACELVSIEEIANDHKQRSGCHPVLAVDGSNFIPWFYAYRKDCLECIYGGQWIQFKEALESFVLTFKNKGIRLVFIFDGTICEEKLTEWAKRRMDKYEEIASIFNDISQNRQEKVRSNKHVSPALKLLAKFALKKLGIEVYQTDKQVDADNYIADYANKNEEVFAILSNDSDFIILDTKPVLSTNDLQIGQLETFKYDKYCFAERSLELSPNQLPLFACLMGNDYVSFENLKRFHQRLVKGERPFNVAKVKNLCKLITRKKWTGDFKNKRELSSISCEVFGNENESDLIKSGLESYIVDNVAIPLKFCMKMRPDFEKAVHDRHFNCSNVCIYNLLCKKEYGSSEVLENGSKRPSALVYREIRQRCYGLLFNCFVEPNDEKSIVIEERCWYKKNQNEDNNLKEPEKISPLPLRDASEIIRVEDLWFNCTERRRFEFFWNILQIPMQCDLLMTLVEDQLALSCILNYLIGGRKSDPLLEPLDVAVFVAQAAWKPSSNDIKQLENPQVLASAVNLSTLFINGIEPVLMALETCGFPSPYKYALPWQFFDGKLFHFLYNEAKRHPRVRVLCNNQEEIIERFYQLLPVVTNGTRYDPSRFEWSKILKDFDLE</sequence>
<dbReference type="Gene3D" id="3.40.50.1010">
    <property type="entry name" value="5'-nuclease"/>
    <property type="match status" value="1"/>
</dbReference>
<dbReference type="SMART" id="SM00485">
    <property type="entry name" value="XPGN"/>
    <property type="match status" value="1"/>
</dbReference>
<organism evidence="3 4">
    <name type="scientific">Larinioides sclopetarius</name>
    <dbReference type="NCBI Taxonomy" id="280406"/>
    <lineage>
        <taxon>Eukaryota</taxon>
        <taxon>Metazoa</taxon>
        <taxon>Ecdysozoa</taxon>
        <taxon>Arthropoda</taxon>
        <taxon>Chelicerata</taxon>
        <taxon>Arachnida</taxon>
        <taxon>Araneae</taxon>
        <taxon>Araneomorphae</taxon>
        <taxon>Entelegynae</taxon>
        <taxon>Araneoidea</taxon>
        <taxon>Araneidae</taxon>
        <taxon>Larinioides</taxon>
    </lineage>
</organism>
<dbReference type="EMBL" id="CAXIEN010000307">
    <property type="protein sequence ID" value="CAL1292477.1"/>
    <property type="molecule type" value="Genomic_DNA"/>
</dbReference>
<keyword evidence="4" id="KW-1185">Reference proteome</keyword>
<dbReference type="Proteomes" id="UP001497382">
    <property type="component" value="Unassembled WGS sequence"/>
</dbReference>
<feature type="domain" description="XPG N-terminal" evidence="2">
    <location>
        <begin position="1"/>
        <end position="113"/>
    </location>
</feature>
<dbReference type="GO" id="GO:0005634">
    <property type="term" value="C:nucleus"/>
    <property type="evidence" value="ECO:0007669"/>
    <property type="project" value="TreeGrafter"/>
</dbReference>